<name>A0A1R2APK8_9CILI</name>
<evidence type="ECO:0000259" key="2">
    <source>
        <dbReference type="PROSITE" id="PS50222"/>
    </source>
</evidence>
<gene>
    <name evidence="3" type="ORF">SteCoe_36651</name>
</gene>
<protein>
    <recommendedName>
        <fullName evidence="2">EF-hand domain-containing protein</fullName>
    </recommendedName>
</protein>
<dbReference type="GO" id="GO:0005509">
    <property type="term" value="F:calcium ion binding"/>
    <property type="evidence" value="ECO:0007669"/>
    <property type="project" value="InterPro"/>
</dbReference>
<dbReference type="Proteomes" id="UP000187209">
    <property type="component" value="Unassembled WGS sequence"/>
</dbReference>
<evidence type="ECO:0000256" key="1">
    <source>
        <dbReference type="ARBA" id="ARBA00022837"/>
    </source>
</evidence>
<evidence type="ECO:0000313" key="3">
    <source>
        <dbReference type="EMBL" id="OMJ66483.1"/>
    </source>
</evidence>
<evidence type="ECO:0000313" key="4">
    <source>
        <dbReference type="Proteomes" id="UP000187209"/>
    </source>
</evidence>
<dbReference type="SUPFAM" id="SSF47473">
    <property type="entry name" value="EF-hand"/>
    <property type="match status" value="1"/>
</dbReference>
<dbReference type="AlphaFoldDB" id="A0A1R2APK8"/>
<dbReference type="PROSITE" id="PS00018">
    <property type="entry name" value="EF_HAND_1"/>
    <property type="match status" value="1"/>
</dbReference>
<proteinExistence type="predicted"/>
<comment type="caution">
    <text evidence="3">The sequence shown here is derived from an EMBL/GenBank/DDBJ whole genome shotgun (WGS) entry which is preliminary data.</text>
</comment>
<reference evidence="3 4" key="1">
    <citation type="submission" date="2016-11" db="EMBL/GenBank/DDBJ databases">
        <title>The macronuclear genome of Stentor coeruleus: a giant cell with tiny introns.</title>
        <authorList>
            <person name="Slabodnick M."/>
            <person name="Ruby J.G."/>
            <person name="Reiff S.B."/>
            <person name="Swart E.C."/>
            <person name="Gosai S."/>
            <person name="Prabakaran S."/>
            <person name="Witkowska E."/>
            <person name="Larue G.E."/>
            <person name="Fisher S."/>
            <person name="Freeman R.M."/>
            <person name="Gunawardena J."/>
            <person name="Chu W."/>
            <person name="Stover N.A."/>
            <person name="Gregory B.D."/>
            <person name="Nowacki M."/>
            <person name="Derisi J."/>
            <person name="Roy S.W."/>
            <person name="Marshall W.F."/>
            <person name="Sood P."/>
        </authorList>
    </citation>
    <scope>NUCLEOTIDE SEQUENCE [LARGE SCALE GENOMIC DNA]</scope>
    <source>
        <strain evidence="3">WM001</strain>
    </source>
</reference>
<dbReference type="InterPro" id="IPR011992">
    <property type="entry name" value="EF-hand-dom_pair"/>
</dbReference>
<organism evidence="3 4">
    <name type="scientific">Stentor coeruleus</name>
    <dbReference type="NCBI Taxonomy" id="5963"/>
    <lineage>
        <taxon>Eukaryota</taxon>
        <taxon>Sar</taxon>
        <taxon>Alveolata</taxon>
        <taxon>Ciliophora</taxon>
        <taxon>Postciliodesmatophora</taxon>
        <taxon>Heterotrichea</taxon>
        <taxon>Heterotrichida</taxon>
        <taxon>Stentoridae</taxon>
        <taxon>Stentor</taxon>
    </lineage>
</organism>
<dbReference type="EMBL" id="MPUH01001707">
    <property type="protein sequence ID" value="OMJ66483.1"/>
    <property type="molecule type" value="Genomic_DNA"/>
</dbReference>
<feature type="domain" description="EF-hand" evidence="2">
    <location>
        <begin position="102"/>
        <end position="137"/>
    </location>
</feature>
<sequence length="226" mass="25692">MGCEFTRDVPKNYEELTIQAAESLLGFEAIECGEFDMSFSRFAHGNYLTEKQLKASLEALGLTGSSVDEFPFKNYLSSFQEDDKGYPLKKLVCVGILLGKGTPSRKGELLLQNYDRDCSGEIDPDEFKCMIDDMILVSVIAAIDLAKHHDTSMINLLENYLKKLKKAQKIFFIYVHFIMSMGKENEPITNDNFIKTFEDEKMKMLASTSGIRELALELIEMQSHHE</sequence>
<accession>A0A1R2APK8</accession>
<dbReference type="InterPro" id="IPR018247">
    <property type="entry name" value="EF_Hand_1_Ca_BS"/>
</dbReference>
<keyword evidence="1" id="KW-0106">Calcium</keyword>
<dbReference type="PROSITE" id="PS50222">
    <property type="entry name" value="EF_HAND_2"/>
    <property type="match status" value="1"/>
</dbReference>
<dbReference type="InterPro" id="IPR002048">
    <property type="entry name" value="EF_hand_dom"/>
</dbReference>
<keyword evidence="4" id="KW-1185">Reference proteome</keyword>